<feature type="domain" description="SKP1 component POZ" evidence="5">
    <location>
        <begin position="5"/>
        <end position="66"/>
    </location>
</feature>
<dbReference type="Pfam" id="PF03931">
    <property type="entry name" value="Skp1_POZ"/>
    <property type="match status" value="1"/>
</dbReference>
<comment type="similarity">
    <text evidence="2">Belongs to the SKP1 family.</text>
</comment>
<dbReference type="PANTHER" id="PTHR20648">
    <property type="entry name" value="ELONGIN-C"/>
    <property type="match status" value="1"/>
</dbReference>
<proteinExistence type="inferred from homology"/>
<name>A0A060T394_BLAAD</name>
<evidence type="ECO:0000256" key="1">
    <source>
        <dbReference type="ARBA" id="ARBA00004123"/>
    </source>
</evidence>
<dbReference type="GO" id="GO:0005634">
    <property type="term" value="C:nucleus"/>
    <property type="evidence" value="ECO:0007669"/>
    <property type="project" value="UniProtKB-SubCell"/>
</dbReference>
<dbReference type="InterPro" id="IPR011333">
    <property type="entry name" value="SKP1/BTB/POZ_sf"/>
</dbReference>
<sequence length="106" mass="11615">MSSDYVKLTSADGYSFTISREAAMVSGTLKTMLGSTFQESQTNSVNLQEITGVVLEKVCEYLCYNVKNRDNPAAPDFEVPPEMALELLMAADFLDGKYSIWIGISG</sequence>
<dbReference type="SUPFAM" id="SSF54695">
    <property type="entry name" value="POZ domain"/>
    <property type="match status" value="1"/>
</dbReference>
<evidence type="ECO:0000313" key="6">
    <source>
        <dbReference type="EMBL" id="CDP35244.1"/>
    </source>
</evidence>
<evidence type="ECO:0000256" key="3">
    <source>
        <dbReference type="ARBA" id="ARBA00021347"/>
    </source>
</evidence>
<dbReference type="InterPro" id="IPR016073">
    <property type="entry name" value="Skp1_comp_POZ"/>
</dbReference>
<dbReference type="FunFam" id="3.30.710.10:FF:000035">
    <property type="entry name" value="Elongin C transcription elongation factor"/>
    <property type="match status" value="1"/>
</dbReference>
<comment type="subcellular location">
    <subcellularLocation>
        <location evidence="1">Nucleus</location>
    </subcellularLocation>
</comment>
<dbReference type="EMBL" id="HG937693">
    <property type="protein sequence ID" value="CDP35244.1"/>
    <property type="molecule type" value="Genomic_DNA"/>
</dbReference>
<dbReference type="GO" id="GO:0006511">
    <property type="term" value="P:ubiquitin-dependent protein catabolic process"/>
    <property type="evidence" value="ECO:0007669"/>
    <property type="project" value="InterPro"/>
</dbReference>
<gene>
    <name evidence="6" type="ORF">GNLVRS02_ARAD1C30866g</name>
</gene>
<evidence type="ECO:0000256" key="2">
    <source>
        <dbReference type="ARBA" id="ARBA00009993"/>
    </source>
</evidence>
<evidence type="ECO:0000256" key="4">
    <source>
        <dbReference type="ARBA" id="ARBA00023242"/>
    </source>
</evidence>
<protein>
    <recommendedName>
        <fullName evidence="3">Elongin-C</fullName>
    </recommendedName>
</protein>
<reference evidence="6" key="1">
    <citation type="submission" date="2014-02" db="EMBL/GenBank/DDBJ databases">
        <authorList>
            <person name="Genoscope - CEA"/>
        </authorList>
    </citation>
    <scope>NUCLEOTIDE SEQUENCE</scope>
    <source>
        <strain evidence="6">LS3</strain>
    </source>
</reference>
<dbReference type="AlphaFoldDB" id="A0A060T394"/>
<accession>A0A060T394</accession>
<keyword evidence="4" id="KW-0539">Nucleus</keyword>
<dbReference type="InterPro" id="IPR039948">
    <property type="entry name" value="ELC1"/>
</dbReference>
<organism evidence="6">
    <name type="scientific">Blastobotrys adeninivorans</name>
    <name type="common">Yeast</name>
    <name type="synonym">Arxula adeninivorans</name>
    <dbReference type="NCBI Taxonomy" id="409370"/>
    <lineage>
        <taxon>Eukaryota</taxon>
        <taxon>Fungi</taxon>
        <taxon>Dikarya</taxon>
        <taxon>Ascomycota</taxon>
        <taxon>Saccharomycotina</taxon>
        <taxon>Dipodascomycetes</taxon>
        <taxon>Dipodascales</taxon>
        <taxon>Trichomonascaceae</taxon>
        <taxon>Blastobotrys</taxon>
    </lineage>
</organism>
<dbReference type="InterPro" id="IPR001232">
    <property type="entry name" value="SKP1-like"/>
</dbReference>
<dbReference type="Gene3D" id="3.30.710.10">
    <property type="entry name" value="Potassium Channel Kv1.1, Chain A"/>
    <property type="match status" value="1"/>
</dbReference>
<dbReference type="SMART" id="SM00512">
    <property type="entry name" value="Skp1"/>
    <property type="match status" value="1"/>
</dbReference>
<evidence type="ECO:0000259" key="5">
    <source>
        <dbReference type="Pfam" id="PF03931"/>
    </source>
</evidence>
<dbReference type="PhylomeDB" id="A0A060T394"/>
<dbReference type="CDD" id="cd18321">
    <property type="entry name" value="BTB_POZ_EloC"/>
    <property type="match status" value="1"/>
</dbReference>
<reference evidence="6" key="2">
    <citation type="submission" date="2014-06" db="EMBL/GenBank/DDBJ databases">
        <title>The complete genome of Blastobotrys (Arxula) adeninivorans LS3 - a yeast of biotechnological interest.</title>
        <authorList>
            <person name="Kunze G."/>
            <person name="Gaillardin C."/>
            <person name="Czernicka M."/>
            <person name="Durrens P."/>
            <person name="Martin T."/>
            <person name="Boer E."/>
            <person name="Gabaldon T."/>
            <person name="Cruz J."/>
            <person name="Talla E."/>
            <person name="Marck C."/>
            <person name="Goffeau A."/>
            <person name="Barbe V."/>
            <person name="Baret P."/>
            <person name="Baronian K."/>
            <person name="Beier S."/>
            <person name="Bleykasten C."/>
            <person name="Bode R."/>
            <person name="Casaregola S."/>
            <person name="Despons L."/>
            <person name="Fairhead C."/>
            <person name="Giersberg M."/>
            <person name="Gierski P."/>
            <person name="Hahnel U."/>
            <person name="Hartmann A."/>
            <person name="Jankowska D."/>
            <person name="Jubin C."/>
            <person name="Jung P."/>
            <person name="Lafontaine I."/>
            <person name="Leh-Louis V."/>
            <person name="Lemaire M."/>
            <person name="Marcet-Houben M."/>
            <person name="Mascher M."/>
            <person name="Morel G."/>
            <person name="Richard G.-F."/>
            <person name="Riechen J."/>
            <person name="Sacerdot C."/>
            <person name="Sarkar A."/>
            <person name="Savel G."/>
            <person name="Schacherer J."/>
            <person name="Sherman D."/>
            <person name="Straub M.-L."/>
            <person name="Stein N."/>
            <person name="Thierry A."/>
            <person name="Trautwein-Schult A."/>
            <person name="Westhof E."/>
            <person name="Worch S."/>
            <person name="Dujon B."/>
            <person name="Souciet J.-L."/>
            <person name="Wincker P."/>
            <person name="Scholz U."/>
            <person name="Neuveglise N."/>
        </authorList>
    </citation>
    <scope>NUCLEOTIDE SEQUENCE</scope>
    <source>
        <strain evidence="6">LS3</strain>
    </source>
</reference>